<keyword evidence="4" id="KW-0418">Kinase</keyword>
<keyword evidence="7" id="KW-1133">Transmembrane helix</keyword>
<evidence type="ECO:0000259" key="8">
    <source>
        <dbReference type="Pfam" id="PF02518"/>
    </source>
</evidence>
<dbReference type="PANTHER" id="PTHR24421:SF10">
    <property type="entry name" value="NITRATE_NITRITE SENSOR PROTEIN NARQ"/>
    <property type="match status" value="1"/>
</dbReference>
<dbReference type="EMBL" id="JBDJNQ010000001">
    <property type="protein sequence ID" value="MEN5376382.1"/>
    <property type="molecule type" value="Genomic_DNA"/>
</dbReference>
<gene>
    <name evidence="9" type="ORF">ABE541_03825</name>
</gene>
<keyword evidence="3" id="KW-0808">Transferase</keyword>
<dbReference type="GO" id="GO:0005524">
    <property type="term" value="F:ATP binding"/>
    <property type="evidence" value="ECO:0007669"/>
    <property type="project" value="UniProtKB-KW"/>
</dbReference>
<feature type="domain" description="Histidine kinase/HSP90-like ATPase" evidence="8">
    <location>
        <begin position="475"/>
        <end position="559"/>
    </location>
</feature>
<keyword evidence="9" id="KW-0547">Nucleotide-binding</keyword>
<dbReference type="InterPro" id="IPR036890">
    <property type="entry name" value="HATPase_C_sf"/>
</dbReference>
<organism evidence="9 10">
    <name type="scientific">Sphingobacterium kitahiroshimense</name>
    <dbReference type="NCBI Taxonomy" id="470446"/>
    <lineage>
        <taxon>Bacteria</taxon>
        <taxon>Pseudomonadati</taxon>
        <taxon>Bacteroidota</taxon>
        <taxon>Sphingobacteriia</taxon>
        <taxon>Sphingobacteriales</taxon>
        <taxon>Sphingobacteriaceae</taxon>
        <taxon>Sphingobacterium</taxon>
    </lineage>
</organism>
<keyword evidence="5" id="KW-0902">Two-component regulatory system</keyword>
<comment type="catalytic activity">
    <reaction evidence="1">
        <text>ATP + protein L-histidine = ADP + protein N-phospho-L-histidine.</text>
        <dbReference type="EC" id="2.7.13.3"/>
    </reaction>
</comment>
<dbReference type="EC" id="2.7.13.3" evidence="2"/>
<evidence type="ECO:0000256" key="4">
    <source>
        <dbReference type="ARBA" id="ARBA00022777"/>
    </source>
</evidence>
<keyword evidence="10" id="KW-1185">Reference proteome</keyword>
<dbReference type="InterPro" id="IPR011990">
    <property type="entry name" value="TPR-like_helical_dom_sf"/>
</dbReference>
<evidence type="ECO:0000256" key="7">
    <source>
        <dbReference type="SAM" id="Phobius"/>
    </source>
</evidence>
<dbReference type="Gene3D" id="3.30.565.10">
    <property type="entry name" value="Histidine kinase-like ATPase, C-terminal domain"/>
    <property type="match status" value="1"/>
</dbReference>
<reference evidence="9 10" key="1">
    <citation type="submission" date="2024-04" db="EMBL/GenBank/DDBJ databases">
        <title>WGS of bacteria from Torrens River.</title>
        <authorList>
            <person name="Wyrsch E.R."/>
            <person name="Drigo B."/>
        </authorList>
    </citation>
    <scope>NUCLEOTIDE SEQUENCE [LARGE SCALE GENOMIC DNA]</scope>
    <source>
        <strain evidence="9 10">TWI391</strain>
    </source>
</reference>
<keyword evidence="7" id="KW-0472">Membrane</keyword>
<dbReference type="Proteomes" id="UP001409291">
    <property type="component" value="Unassembled WGS sequence"/>
</dbReference>
<evidence type="ECO:0000313" key="10">
    <source>
        <dbReference type="Proteomes" id="UP001409291"/>
    </source>
</evidence>
<evidence type="ECO:0000256" key="2">
    <source>
        <dbReference type="ARBA" id="ARBA00012438"/>
    </source>
</evidence>
<name>A0ABV0BP78_9SPHI</name>
<sequence>MKRFSLYILIVFFYSCQQAVIQKEIPIDNPAYDKAFEYLEMGKADSSFFYFNAAKQIFLEKGDSLQVAKCLINMAITQKEQGDYFGSQETALQAVPFLDENKPEHHSFLSMNFNALGLSTDELYDYPKAILFYELAIKYSDDAQNTLIYRNNLANAYLYNRDYKKAREIYDGIIGGTHKNAVEYARVLSNLTRVKWKQDPTYPAINDYQKALKIRQQEHDLRGQNSSFLHITEYYEDQKPDSALFYAKKRYDIAKKIASPDDQIKALKTLIQLSPSDSSKYYFKIYNVLNDSIQEARLVAKNQFTMIRYEVEKNKADNLSLQKDNAEKEFNIVRQRIWTFCVSLLCVTVIVGGTLWYKRRKERMQFEAQNRIKANQLTISRKIHDVVANGLYRVMTEIENREDIDREGILDRLEMMYEKSRDISYETEITPDAEPDCQKQIAELLKSFVTENRKVIIAGNDAEQWEGVTAHIKHEVHHVLQELMVNMRKHSQATDVVIRFDWSPGLLRIFYSDNGVGMPESQVKGNGLTSTGNRISNLDGKITFVNNAGKGLKVEVSIPIF</sequence>
<comment type="caution">
    <text evidence="9">The sequence shown here is derived from an EMBL/GenBank/DDBJ whole genome shotgun (WGS) entry which is preliminary data.</text>
</comment>
<evidence type="ECO:0000256" key="3">
    <source>
        <dbReference type="ARBA" id="ARBA00022679"/>
    </source>
</evidence>
<dbReference type="Pfam" id="PF02518">
    <property type="entry name" value="HATPase_c"/>
    <property type="match status" value="1"/>
</dbReference>
<feature type="transmembrane region" description="Helical" evidence="7">
    <location>
        <begin position="337"/>
        <end position="357"/>
    </location>
</feature>
<dbReference type="RefSeq" id="WP_346580662.1">
    <property type="nucleotide sequence ID" value="NZ_JBDJLH010000001.1"/>
</dbReference>
<dbReference type="Gene3D" id="1.25.40.10">
    <property type="entry name" value="Tetratricopeptide repeat domain"/>
    <property type="match status" value="2"/>
</dbReference>
<dbReference type="InterPro" id="IPR050482">
    <property type="entry name" value="Sensor_HK_TwoCompSys"/>
</dbReference>
<accession>A0ABV0BP78</accession>
<dbReference type="PROSITE" id="PS51257">
    <property type="entry name" value="PROKAR_LIPOPROTEIN"/>
    <property type="match status" value="1"/>
</dbReference>
<protein>
    <recommendedName>
        <fullName evidence="2">histidine kinase</fullName>
        <ecNumber evidence="2">2.7.13.3</ecNumber>
    </recommendedName>
</protein>
<dbReference type="SUPFAM" id="SSF48452">
    <property type="entry name" value="TPR-like"/>
    <property type="match status" value="2"/>
</dbReference>
<dbReference type="PANTHER" id="PTHR24421">
    <property type="entry name" value="NITRATE/NITRITE SENSOR PROTEIN NARX-RELATED"/>
    <property type="match status" value="1"/>
</dbReference>
<evidence type="ECO:0000256" key="6">
    <source>
        <dbReference type="SAM" id="Coils"/>
    </source>
</evidence>
<evidence type="ECO:0000256" key="5">
    <source>
        <dbReference type="ARBA" id="ARBA00023012"/>
    </source>
</evidence>
<evidence type="ECO:0000256" key="1">
    <source>
        <dbReference type="ARBA" id="ARBA00000085"/>
    </source>
</evidence>
<proteinExistence type="predicted"/>
<dbReference type="CDD" id="cd16917">
    <property type="entry name" value="HATPase_UhpB-NarQ-NarX-like"/>
    <property type="match status" value="1"/>
</dbReference>
<dbReference type="SUPFAM" id="SSF55874">
    <property type="entry name" value="ATPase domain of HSP90 chaperone/DNA topoisomerase II/histidine kinase"/>
    <property type="match status" value="1"/>
</dbReference>
<keyword evidence="9" id="KW-0067">ATP-binding</keyword>
<dbReference type="InterPro" id="IPR003594">
    <property type="entry name" value="HATPase_dom"/>
</dbReference>
<evidence type="ECO:0000313" key="9">
    <source>
        <dbReference type="EMBL" id="MEN5376382.1"/>
    </source>
</evidence>
<keyword evidence="7" id="KW-0812">Transmembrane</keyword>
<keyword evidence="6" id="KW-0175">Coiled coil</keyword>
<feature type="coiled-coil region" evidence="6">
    <location>
        <begin position="309"/>
        <end position="336"/>
    </location>
</feature>